<sequence>MTQEFEARKNELLDDVRGVLKEAETLYQSAVDDGSTEAKELKAKLKIQLDKAKQQYASLEATVTDKAKEAARHTDALVHEKPYQALGIAAAAGVLLGVLLSRK</sequence>
<evidence type="ECO:0000313" key="3">
    <source>
        <dbReference type="EMBL" id="UOO88064.1"/>
    </source>
</evidence>
<dbReference type="PANTHER" id="PTHR35893">
    <property type="entry name" value="INNER MEMBRANE PROTEIN-RELATED"/>
    <property type="match status" value="1"/>
</dbReference>
<organism evidence="3 4">
    <name type="scientific">Vitreoscilla massiliensis</name>
    <dbReference type="NCBI Taxonomy" id="1689272"/>
    <lineage>
        <taxon>Bacteria</taxon>
        <taxon>Pseudomonadati</taxon>
        <taxon>Pseudomonadota</taxon>
        <taxon>Betaproteobacteria</taxon>
        <taxon>Neisseriales</taxon>
        <taxon>Neisseriaceae</taxon>
        <taxon>Vitreoscilla</taxon>
    </lineage>
</organism>
<evidence type="ECO:0000259" key="2">
    <source>
        <dbReference type="Pfam" id="PF19029"/>
    </source>
</evidence>
<keyword evidence="4" id="KW-1185">Reference proteome</keyword>
<dbReference type="Proteomes" id="UP000832011">
    <property type="component" value="Chromosome"/>
</dbReference>
<feature type="coiled-coil region" evidence="1">
    <location>
        <begin position="35"/>
        <end position="69"/>
    </location>
</feature>
<name>A0ABY4DXS3_9NEIS</name>
<feature type="domain" description="DUF883" evidence="2">
    <location>
        <begin position="74"/>
        <end position="103"/>
    </location>
</feature>
<evidence type="ECO:0000313" key="4">
    <source>
        <dbReference type="Proteomes" id="UP000832011"/>
    </source>
</evidence>
<dbReference type="RefSeq" id="WP_058356501.1">
    <property type="nucleotide sequence ID" value="NZ_CABKVG010000009.1"/>
</dbReference>
<gene>
    <name evidence="3" type="ORF">LVJ82_11245</name>
</gene>
<keyword evidence="1" id="KW-0175">Coiled coil</keyword>
<evidence type="ECO:0000256" key="1">
    <source>
        <dbReference type="SAM" id="Coils"/>
    </source>
</evidence>
<proteinExistence type="predicted"/>
<protein>
    <submittedName>
        <fullName evidence="3">DUF883 family protein</fullName>
    </submittedName>
</protein>
<reference evidence="3 4" key="1">
    <citation type="journal article" date="2022" name="Res Sq">
        <title>Evolution of multicellular longitudinally dividing oral cavity symbionts (Neisseriaceae).</title>
        <authorList>
            <person name="Nyongesa S."/>
            <person name="Weber P."/>
            <person name="Bernet E."/>
            <person name="Pullido F."/>
            <person name="Nieckarz M."/>
            <person name="Delaby M."/>
            <person name="Nieves C."/>
            <person name="Viehboeck T."/>
            <person name="Krause N."/>
            <person name="Rivera-Millot A."/>
            <person name="Nakamura A."/>
            <person name="Vischer N."/>
            <person name="VanNieuwenhze M."/>
            <person name="Brun Y."/>
            <person name="Cava F."/>
            <person name="Bulgheresi S."/>
            <person name="Veyrier F."/>
        </authorList>
    </citation>
    <scope>NUCLEOTIDE SEQUENCE [LARGE SCALE GENOMIC DNA]</scope>
    <source>
        <strain evidence="3 4">SN4</strain>
    </source>
</reference>
<dbReference type="PANTHER" id="PTHR35893:SF3">
    <property type="entry name" value="INNER MEMBRANE PROTEIN"/>
    <property type="match status" value="1"/>
</dbReference>
<dbReference type="EMBL" id="CP091511">
    <property type="protein sequence ID" value="UOO88064.1"/>
    <property type="molecule type" value="Genomic_DNA"/>
</dbReference>
<dbReference type="InterPro" id="IPR043605">
    <property type="entry name" value="DUF883_C"/>
</dbReference>
<dbReference type="InterPro" id="IPR010279">
    <property type="entry name" value="YqjD/ElaB"/>
</dbReference>
<accession>A0ABY4DXS3</accession>
<dbReference type="Pfam" id="PF19029">
    <property type="entry name" value="DUF883_C"/>
    <property type="match status" value="1"/>
</dbReference>